<dbReference type="SUPFAM" id="SSF52172">
    <property type="entry name" value="CheY-like"/>
    <property type="match status" value="1"/>
</dbReference>
<dbReference type="PROSITE" id="PS50110">
    <property type="entry name" value="RESPONSE_REGULATORY"/>
    <property type="match status" value="1"/>
</dbReference>
<dbReference type="GO" id="GO:0000156">
    <property type="term" value="F:phosphorelay response regulator activity"/>
    <property type="evidence" value="ECO:0007669"/>
    <property type="project" value="TreeGrafter"/>
</dbReference>
<evidence type="ECO:0000313" key="8">
    <source>
        <dbReference type="EMBL" id="PUA47273.1"/>
    </source>
</evidence>
<keyword evidence="5" id="KW-0804">Transcription</keyword>
<dbReference type="GO" id="GO:0006355">
    <property type="term" value="P:regulation of DNA-templated transcription"/>
    <property type="evidence" value="ECO:0007669"/>
    <property type="project" value="TreeGrafter"/>
</dbReference>
<keyword evidence="2" id="KW-0902">Two-component regulatory system</keyword>
<evidence type="ECO:0000256" key="4">
    <source>
        <dbReference type="ARBA" id="ARBA00023125"/>
    </source>
</evidence>
<dbReference type="GO" id="GO:0000976">
    <property type="term" value="F:transcription cis-regulatory region binding"/>
    <property type="evidence" value="ECO:0007669"/>
    <property type="project" value="TreeGrafter"/>
</dbReference>
<dbReference type="Gene3D" id="3.40.50.2300">
    <property type="match status" value="1"/>
</dbReference>
<dbReference type="RefSeq" id="WP_108543676.1">
    <property type="nucleotide sequence ID" value="NZ_PYJM01000001.1"/>
</dbReference>
<keyword evidence="4" id="KW-0238">DNA-binding</keyword>
<feature type="domain" description="Response regulatory" evidence="7">
    <location>
        <begin position="11"/>
        <end position="126"/>
    </location>
</feature>
<dbReference type="InterPro" id="IPR039420">
    <property type="entry name" value="WalR-like"/>
</dbReference>
<evidence type="ECO:0000256" key="5">
    <source>
        <dbReference type="ARBA" id="ARBA00023163"/>
    </source>
</evidence>
<evidence type="ECO:0000313" key="9">
    <source>
        <dbReference type="Proteomes" id="UP000244178"/>
    </source>
</evidence>
<dbReference type="EMBL" id="PYJM01000001">
    <property type="protein sequence ID" value="PUA47273.1"/>
    <property type="molecule type" value="Genomic_DNA"/>
</dbReference>
<dbReference type="AlphaFoldDB" id="A0A2T6GSY7"/>
<evidence type="ECO:0000256" key="6">
    <source>
        <dbReference type="PROSITE-ProRule" id="PRU00169"/>
    </source>
</evidence>
<accession>A0A2T6GSY7</accession>
<comment type="caution">
    <text evidence="8">The sequence shown here is derived from an EMBL/GenBank/DDBJ whole genome shotgun (WGS) entry which is preliminary data.</text>
</comment>
<evidence type="ECO:0000256" key="2">
    <source>
        <dbReference type="ARBA" id="ARBA00023012"/>
    </source>
</evidence>
<keyword evidence="3" id="KW-0805">Transcription regulation</keyword>
<feature type="modified residue" description="4-aspartylphosphate" evidence="6">
    <location>
        <position position="59"/>
    </location>
</feature>
<protein>
    <submittedName>
        <fullName evidence="8">Response regulator</fullName>
    </submittedName>
</protein>
<evidence type="ECO:0000259" key="7">
    <source>
        <dbReference type="PROSITE" id="PS50110"/>
    </source>
</evidence>
<dbReference type="InterPro" id="IPR011006">
    <property type="entry name" value="CheY-like_superfamily"/>
</dbReference>
<dbReference type="Proteomes" id="UP000244178">
    <property type="component" value="Unassembled WGS sequence"/>
</dbReference>
<gene>
    <name evidence="8" type="ORF">C5U62_04645</name>
</gene>
<dbReference type="InterPro" id="IPR001789">
    <property type="entry name" value="Sig_transdc_resp-reg_receiver"/>
</dbReference>
<evidence type="ECO:0000256" key="1">
    <source>
        <dbReference type="ARBA" id="ARBA00022553"/>
    </source>
</evidence>
<sequence>MPAEHAPKPYTLLAIDDDPQSLILLSNALTSEYEVLLAKDSQRGLALARSASPDLIILDILMPEMDGFQVLSELKSHPATAAIPVIFLTSRSSVEDERLGLLLGAADYIAKPISPPVVLARVATQLGYRNKPLHGPQAGSGPSAGTDMRDGFIGALALQLADNRQIHLEALLETLAIVLDSSVTQSDPAAFRSAACLALMGLNPPGSAIDQALVRSRLLIEEILAHAEPEDPILNLAWQLTHADALLRGSASLDSAEPLPLAARLFALALDYHLSLLQASAEALPARHARAMARMLRQPGFEPCIAGDPQALSAALLNAAQTFHAP</sequence>
<dbReference type="PANTHER" id="PTHR48111:SF1">
    <property type="entry name" value="TWO-COMPONENT RESPONSE REGULATOR ORR33"/>
    <property type="match status" value="1"/>
</dbReference>
<dbReference type="PANTHER" id="PTHR48111">
    <property type="entry name" value="REGULATOR OF RPOS"/>
    <property type="match status" value="1"/>
</dbReference>
<keyword evidence="1 6" id="KW-0597">Phosphoprotein</keyword>
<reference evidence="8 9" key="1">
    <citation type="submission" date="2018-03" db="EMBL/GenBank/DDBJ databases">
        <title>Draft genome sequence of the plant growth promoting rhizobacterium Pseudomonas protegens strain BNJ-SS-45 isolated from wheat (Triticum aestivum) rhizosphere.</title>
        <authorList>
            <person name="Bajpai A."/>
            <person name="Shende K."/>
            <person name="Meena N."/>
            <person name="Upadhyayula S.R."/>
            <person name="Suravajhala P."/>
            <person name="Medicherla K.M."/>
            <person name="Johri B.N."/>
        </authorList>
    </citation>
    <scope>NUCLEOTIDE SEQUENCE [LARGE SCALE GENOMIC DNA]</scope>
    <source>
        <strain evidence="8 9">BNJ-SS-45</strain>
    </source>
</reference>
<organism evidence="8 9">
    <name type="scientific">Pseudomonas protegens</name>
    <dbReference type="NCBI Taxonomy" id="380021"/>
    <lineage>
        <taxon>Bacteria</taxon>
        <taxon>Pseudomonadati</taxon>
        <taxon>Pseudomonadota</taxon>
        <taxon>Gammaproteobacteria</taxon>
        <taxon>Pseudomonadales</taxon>
        <taxon>Pseudomonadaceae</taxon>
        <taxon>Pseudomonas</taxon>
    </lineage>
</organism>
<dbReference type="Pfam" id="PF00072">
    <property type="entry name" value="Response_reg"/>
    <property type="match status" value="1"/>
</dbReference>
<proteinExistence type="predicted"/>
<name>A0A2T6GSY7_9PSED</name>
<dbReference type="GO" id="GO:0005829">
    <property type="term" value="C:cytosol"/>
    <property type="evidence" value="ECO:0007669"/>
    <property type="project" value="TreeGrafter"/>
</dbReference>
<dbReference type="SMART" id="SM00448">
    <property type="entry name" value="REC"/>
    <property type="match status" value="1"/>
</dbReference>
<dbReference type="GO" id="GO:0032993">
    <property type="term" value="C:protein-DNA complex"/>
    <property type="evidence" value="ECO:0007669"/>
    <property type="project" value="TreeGrafter"/>
</dbReference>
<evidence type="ECO:0000256" key="3">
    <source>
        <dbReference type="ARBA" id="ARBA00023015"/>
    </source>
</evidence>